<dbReference type="Proteomes" id="UP000292373">
    <property type="component" value="Unassembled WGS sequence"/>
</dbReference>
<name>A0A4Q9KAR4_9ACTN</name>
<reference evidence="1 2" key="1">
    <citation type="submission" date="2019-01" db="EMBL/GenBank/DDBJ databases">
        <title>Lactibacter flavus gen. nov., sp. nov., a novel bacterium of the family Propionibacteriaceae isolated from raw milk and dairy products.</title>
        <authorList>
            <person name="Huptas C."/>
            <person name="Wenning M."/>
            <person name="Breitenwieser F."/>
            <person name="Doll E."/>
            <person name="Von Neubeck M."/>
            <person name="Busse H.-J."/>
            <person name="Scherer S."/>
        </authorList>
    </citation>
    <scope>NUCLEOTIDE SEQUENCE [LARGE SCALE GENOMIC DNA]</scope>
    <source>
        <strain evidence="1 2">KCTC 33808</strain>
    </source>
</reference>
<sequence length="151" mass="16733">MAKERENPYGNFNYLVDFQTGDANTVRGGFAEVTGINIETTTMEYRAGNSKANRPVKINGLYKVGDVTLKRGVVGSLDLYEWVHQIRTGSQDGLRTVQIQLQDEAHTATVMTWTLVNARPIRYTAPSLNAKTGTDVAIEELVLSIEDLIVE</sequence>
<dbReference type="GO" id="GO:0005198">
    <property type="term" value="F:structural molecule activity"/>
    <property type="evidence" value="ECO:0007669"/>
    <property type="project" value="InterPro"/>
</dbReference>
<accession>A0A4Q9KAR4</accession>
<dbReference type="EMBL" id="SDMQ01000020">
    <property type="protein sequence ID" value="TBT82603.1"/>
    <property type="molecule type" value="Genomic_DNA"/>
</dbReference>
<dbReference type="InterPro" id="IPR010667">
    <property type="entry name" value="Phage_T4_Gp19"/>
</dbReference>
<comment type="caution">
    <text evidence="1">The sequence shown here is derived from an EMBL/GenBank/DDBJ whole genome shotgun (WGS) entry which is preliminary data.</text>
</comment>
<dbReference type="RefSeq" id="WP_131170054.1">
    <property type="nucleotide sequence ID" value="NZ_SDMQ01000020.1"/>
</dbReference>
<dbReference type="OrthoDB" id="9799891at2"/>
<dbReference type="PANTHER" id="PTHR38009">
    <property type="entry name" value="CONSERVED HYPOTHETICAL PHAGE TAIL PROTEIN"/>
    <property type="match status" value="1"/>
</dbReference>
<evidence type="ECO:0000313" key="2">
    <source>
        <dbReference type="Proteomes" id="UP000292373"/>
    </source>
</evidence>
<keyword evidence="2" id="KW-1185">Reference proteome</keyword>
<gene>
    <name evidence="1" type="ORF">ET989_14025</name>
</gene>
<proteinExistence type="predicted"/>
<dbReference type="PANTHER" id="PTHR38009:SF1">
    <property type="entry name" value="CONSERVED HYPOTHETICAL PHAGE TAIL PROTEIN"/>
    <property type="match status" value="1"/>
</dbReference>
<protein>
    <submittedName>
        <fullName evidence="1">Phage tail protein</fullName>
    </submittedName>
</protein>
<dbReference type="Pfam" id="PF06841">
    <property type="entry name" value="Phage_T4_gp19"/>
    <property type="match status" value="1"/>
</dbReference>
<organism evidence="1 2">
    <name type="scientific">Propioniciclava sinopodophylli</name>
    <dbReference type="NCBI Taxonomy" id="1837344"/>
    <lineage>
        <taxon>Bacteria</taxon>
        <taxon>Bacillati</taxon>
        <taxon>Actinomycetota</taxon>
        <taxon>Actinomycetes</taxon>
        <taxon>Propionibacteriales</taxon>
        <taxon>Propionibacteriaceae</taxon>
        <taxon>Propioniciclava</taxon>
    </lineage>
</organism>
<dbReference type="AlphaFoldDB" id="A0A4Q9KAR4"/>
<evidence type="ECO:0000313" key="1">
    <source>
        <dbReference type="EMBL" id="TBT82603.1"/>
    </source>
</evidence>
<dbReference type="NCBIfam" id="TIGR02241">
    <property type="entry name" value="conserved hypothetical phage tail region protein"/>
    <property type="match status" value="1"/>
</dbReference>
<dbReference type="InterPro" id="IPR011747">
    <property type="entry name" value="CHP02241"/>
</dbReference>